<keyword evidence="2" id="KW-1185">Reference proteome</keyword>
<dbReference type="EMBL" id="PVNK01000152">
    <property type="protein sequence ID" value="PRP97581.1"/>
    <property type="molecule type" value="Genomic_DNA"/>
</dbReference>
<dbReference type="AlphaFoldDB" id="A0A2S9XXX9"/>
<dbReference type="Pfam" id="PF10974">
    <property type="entry name" value="DUF2804"/>
    <property type="match status" value="1"/>
</dbReference>
<organism evidence="1 2">
    <name type="scientific">Enhygromyxa salina</name>
    <dbReference type="NCBI Taxonomy" id="215803"/>
    <lineage>
        <taxon>Bacteria</taxon>
        <taxon>Pseudomonadati</taxon>
        <taxon>Myxococcota</taxon>
        <taxon>Polyangia</taxon>
        <taxon>Nannocystales</taxon>
        <taxon>Nannocystaceae</taxon>
        <taxon>Enhygromyxa</taxon>
    </lineage>
</organism>
<protein>
    <recommendedName>
        <fullName evidence="3">DUF2804 domain-containing protein</fullName>
    </recommendedName>
</protein>
<dbReference type="Proteomes" id="UP000237968">
    <property type="component" value="Unassembled WGS sequence"/>
</dbReference>
<comment type="caution">
    <text evidence="1">The sequence shown here is derived from an EMBL/GenBank/DDBJ whole genome shotgun (WGS) entry which is preliminary data.</text>
</comment>
<dbReference type="PANTHER" id="PTHR35868">
    <property type="entry name" value="DUF2804 DOMAIN-CONTAINING PROTEIN-RELATED"/>
    <property type="match status" value="1"/>
</dbReference>
<gene>
    <name evidence="1" type="ORF">ENSA5_32740</name>
</gene>
<evidence type="ECO:0000313" key="2">
    <source>
        <dbReference type="Proteomes" id="UP000237968"/>
    </source>
</evidence>
<dbReference type="OrthoDB" id="5413160at2"/>
<accession>A0A2S9XXX9</accession>
<evidence type="ECO:0000313" key="1">
    <source>
        <dbReference type="EMBL" id="PRP97581.1"/>
    </source>
</evidence>
<dbReference type="InterPro" id="IPR021243">
    <property type="entry name" value="DUF2804"/>
</dbReference>
<dbReference type="RefSeq" id="WP_106392628.1">
    <property type="nucleotide sequence ID" value="NZ_PVNK01000152.1"/>
</dbReference>
<dbReference type="PANTHER" id="PTHR35868:SF4">
    <property type="entry name" value="DUF2804 DOMAIN-CONTAINING PROTEIN"/>
    <property type="match status" value="1"/>
</dbReference>
<evidence type="ECO:0008006" key="3">
    <source>
        <dbReference type="Google" id="ProtNLM"/>
    </source>
</evidence>
<sequence>MREILEPPTSLVQDGRALFGTYAGPIADVNLIDAQPFALPLPRALRALRLKEWQAFQFGNGRYFFVVALFNAKVLALAQLKVYDRERRSKHVFERKLPGWALTAPRNLLCSEMRYEGGGASLRFLNRLAEDRITIELDLPQTEDMPRLSGAVTALAAGCEPEVVCIPFSAKRGMYSHKGCLALEGELRLGDETLRFSPADSFLLMDDHKGYYAHVMRWDWVTGGGFDPRGRRIGFNLTRNASSDPNHYNENCVWIDGRLHLLPPVTFTRRPELEPEVWEIRDEAGEVEVDFVIELDGHVRVNAVVVESRYRGPFGRVRGYVRGVEGERVELDGLFGMGEDFYLRC</sequence>
<name>A0A2S9XXX9_9BACT</name>
<proteinExistence type="predicted"/>
<reference evidence="1 2" key="1">
    <citation type="submission" date="2018-03" db="EMBL/GenBank/DDBJ databases">
        <title>Draft Genome Sequences of the Obligatory Marine Myxobacteria Enhygromyxa salina SWB005.</title>
        <authorList>
            <person name="Poehlein A."/>
            <person name="Moghaddam J.A."/>
            <person name="Harms H."/>
            <person name="Alanjari M."/>
            <person name="Koenig G.M."/>
            <person name="Daniel R."/>
            <person name="Schaeberle T.F."/>
        </authorList>
    </citation>
    <scope>NUCLEOTIDE SEQUENCE [LARGE SCALE GENOMIC DNA]</scope>
    <source>
        <strain evidence="1 2">SWB005</strain>
    </source>
</reference>